<organism evidence="4 5">
    <name type="scientific">Flavobacterium bomense</name>
    <dbReference type="NCBI Taxonomy" id="2497483"/>
    <lineage>
        <taxon>Bacteria</taxon>
        <taxon>Pseudomonadati</taxon>
        <taxon>Bacteroidota</taxon>
        <taxon>Flavobacteriia</taxon>
        <taxon>Flavobacteriales</taxon>
        <taxon>Flavobacteriaceae</taxon>
        <taxon>Flavobacterium</taxon>
    </lineage>
</organism>
<comment type="caution">
    <text evidence="4">The sequence shown here is derived from an EMBL/GenBank/DDBJ whole genome shotgun (WGS) entry which is preliminary data.</text>
</comment>
<evidence type="ECO:0000259" key="3">
    <source>
        <dbReference type="PROSITE" id="PS51186"/>
    </source>
</evidence>
<dbReference type="InterPro" id="IPR051556">
    <property type="entry name" value="N-term/lysine_N-AcTrnsfr"/>
</dbReference>
<evidence type="ECO:0000256" key="2">
    <source>
        <dbReference type="ARBA" id="ARBA00023315"/>
    </source>
</evidence>
<proteinExistence type="predicted"/>
<dbReference type="PANTHER" id="PTHR42919">
    <property type="entry name" value="N-ALPHA-ACETYLTRANSFERASE"/>
    <property type="match status" value="1"/>
</dbReference>
<dbReference type="InterPro" id="IPR000182">
    <property type="entry name" value="GNAT_dom"/>
</dbReference>
<dbReference type="CDD" id="cd04301">
    <property type="entry name" value="NAT_SF"/>
    <property type="match status" value="1"/>
</dbReference>
<dbReference type="Proteomes" id="UP000280825">
    <property type="component" value="Unassembled WGS sequence"/>
</dbReference>
<name>A0A432CME1_9FLAO</name>
<evidence type="ECO:0000256" key="1">
    <source>
        <dbReference type="ARBA" id="ARBA00022679"/>
    </source>
</evidence>
<evidence type="ECO:0000313" key="5">
    <source>
        <dbReference type="Proteomes" id="UP000280825"/>
    </source>
</evidence>
<dbReference type="InterPro" id="IPR016181">
    <property type="entry name" value="Acyl_CoA_acyltransferase"/>
</dbReference>
<reference evidence="4 5" key="1">
    <citation type="submission" date="2018-12" db="EMBL/GenBank/DDBJ databases">
        <title>Flavobacterium sp. nov., isolated from glacier ice.</title>
        <authorList>
            <person name="Liu Q."/>
            <person name="Xin Y.-H."/>
        </authorList>
    </citation>
    <scope>NUCLEOTIDE SEQUENCE [LARGE SCALE GENOMIC DNA]</scope>
    <source>
        <strain evidence="4 5">RB1N8</strain>
    </source>
</reference>
<dbReference type="PROSITE" id="PS51186">
    <property type="entry name" value="GNAT"/>
    <property type="match status" value="1"/>
</dbReference>
<sequence>MNLIEIRKATIADLKELQKISIQTFTATYAAVNTPENITNYIEKNFNAVQLTTELNNPNSFFYVAISKSEIVGYLKINIGDAQTENINKNALEIHRIYVLQTFHGKNIGQLLLNEVKKIAQRTGVDYIWLGVWEENHRAIRFYTKNGFVVFDKHIFTLGNDEQIDLMMQFQIQQQ</sequence>
<feature type="domain" description="N-acetyltransferase" evidence="3">
    <location>
        <begin position="4"/>
        <end position="173"/>
    </location>
</feature>
<gene>
    <name evidence="4" type="ORF">EKL98_08905</name>
</gene>
<dbReference type="EMBL" id="RYDJ01000008">
    <property type="protein sequence ID" value="RTZ04656.1"/>
    <property type="molecule type" value="Genomic_DNA"/>
</dbReference>
<accession>A0A432CME1</accession>
<dbReference type="SUPFAM" id="SSF55729">
    <property type="entry name" value="Acyl-CoA N-acyltransferases (Nat)"/>
    <property type="match status" value="1"/>
</dbReference>
<dbReference type="RefSeq" id="WP_126463434.1">
    <property type="nucleotide sequence ID" value="NZ_RYDJ01000008.1"/>
</dbReference>
<keyword evidence="5" id="KW-1185">Reference proteome</keyword>
<keyword evidence="1 4" id="KW-0808">Transferase</keyword>
<evidence type="ECO:0000313" key="4">
    <source>
        <dbReference type="EMBL" id="RTZ04656.1"/>
    </source>
</evidence>
<keyword evidence="2" id="KW-0012">Acyltransferase</keyword>
<dbReference type="Pfam" id="PF00583">
    <property type="entry name" value="Acetyltransf_1"/>
    <property type="match status" value="1"/>
</dbReference>
<protein>
    <submittedName>
        <fullName evidence="4">GNAT family N-acetyltransferase</fullName>
    </submittedName>
</protein>
<dbReference type="GO" id="GO:0016747">
    <property type="term" value="F:acyltransferase activity, transferring groups other than amino-acyl groups"/>
    <property type="evidence" value="ECO:0007669"/>
    <property type="project" value="InterPro"/>
</dbReference>
<dbReference type="AlphaFoldDB" id="A0A432CME1"/>
<dbReference type="PANTHER" id="PTHR42919:SF8">
    <property type="entry name" value="N-ALPHA-ACETYLTRANSFERASE 50"/>
    <property type="match status" value="1"/>
</dbReference>
<dbReference type="Gene3D" id="3.40.630.30">
    <property type="match status" value="1"/>
</dbReference>